<dbReference type="EMBL" id="LT629748">
    <property type="protein sequence ID" value="SDS03840.1"/>
    <property type="molecule type" value="Genomic_DNA"/>
</dbReference>
<evidence type="ECO:0000313" key="4">
    <source>
        <dbReference type="Proteomes" id="UP000243426"/>
    </source>
</evidence>
<dbReference type="Proteomes" id="UP000243426">
    <property type="component" value="Chromosome I"/>
</dbReference>
<dbReference type="InterPro" id="IPR013491">
    <property type="entry name" value="Tape_meas_N"/>
</dbReference>
<feature type="coiled-coil region" evidence="1">
    <location>
        <begin position="562"/>
        <end position="656"/>
    </location>
</feature>
<dbReference type="NCBIfam" id="TIGR02675">
    <property type="entry name" value="tape_meas_nterm"/>
    <property type="match status" value="1"/>
</dbReference>
<evidence type="ECO:0000256" key="1">
    <source>
        <dbReference type="SAM" id="Coils"/>
    </source>
</evidence>
<keyword evidence="1" id="KW-0175">Coiled coil</keyword>
<proteinExistence type="predicted"/>
<name>A0A1H1NYI9_9GAMM</name>
<gene>
    <name evidence="3" type="ORF">SAMN05216198_1040</name>
</gene>
<protein>
    <submittedName>
        <fullName evidence="3">Tape measure domain-containing protein</fullName>
    </submittedName>
</protein>
<accession>A0A1H1NYI9</accession>
<feature type="domain" description="Tape measure protein N-terminal" evidence="2">
    <location>
        <begin position="74"/>
        <end position="264"/>
    </location>
</feature>
<reference evidence="4" key="1">
    <citation type="submission" date="2016-10" db="EMBL/GenBank/DDBJ databases">
        <authorList>
            <person name="Varghese N."/>
            <person name="Submissions S."/>
        </authorList>
    </citation>
    <scope>NUCLEOTIDE SEQUENCE [LARGE SCALE GENOMIC DNA]</scope>
    <source>
        <strain evidence="4">2SM5</strain>
    </source>
</reference>
<dbReference type="RefSeq" id="WP_090272348.1">
    <property type="nucleotide sequence ID" value="NZ_LT629748.1"/>
</dbReference>
<dbReference type="AlphaFoldDB" id="A0A1H1NYI9"/>
<dbReference type="Pfam" id="PF20155">
    <property type="entry name" value="TMP_3"/>
    <property type="match status" value="1"/>
</dbReference>
<organism evidence="3 4">
    <name type="scientific">Halopseudomonas litoralis</name>
    <dbReference type="NCBI Taxonomy" id="797277"/>
    <lineage>
        <taxon>Bacteria</taxon>
        <taxon>Pseudomonadati</taxon>
        <taxon>Pseudomonadota</taxon>
        <taxon>Gammaproteobacteria</taxon>
        <taxon>Pseudomonadales</taxon>
        <taxon>Pseudomonadaceae</taxon>
        <taxon>Halopseudomonas</taxon>
    </lineage>
</organism>
<sequence length="987" mass="102862">MASKSLGVLTLDLVAKTGGFEQGMDKAQRSSEKWRKRVDDDMRGASASSEKAFSSIAGNAAKMAGAIGLVLSTQQIIDYADGWSELSARVANVVGPGGDADSVMRSIATTARSTYTSLNQTAEAFLNNAMALTELGYSTEQQLQVSDALNNALVISATRGQQAESVMQALSKSMAAGVLRGDNWNTVLQSGGRIVQALADGLGVTTIELRKMAEDGLLTTEKVVTALTSQLEVLRAESDAMAAAVVDGVGQIGNSLLALIGITDQSIGASGSLANALVAVADAIRPFDNAGNLKAWAENLHLVADAGAVVALVIGSRVAGAATTSAYAFTMATAESIRYQATLAQMAGVSNITAARLTALSVAARTASAAMALVGGPVGAVILAAGALTYFATRASEAEREAEALDGRITKLGGSFDKLTAAQASAAILDYDQKLASATLTMQAAEAKAFTLRRNLEQFPNSKKAEQWGTDLIRAEGAVDDARTEVDAINSSLERLNGIVQAGGAGALADDANEASEAFQKLNRQLVERLALVGLSTEAERLAARVAGGYVEGLEEGEGELLVAIQKQIDAREESIAAEERRTKVAADASKAAAQAEKSRLEAIANEITALERAATTWGMTSDEVKLYTLAAQGASEEQQLQAANALRVVESLNAQAEAHKRVREEQGRINSEAVGIAESLLTEEESILASYDRRRQIILDNTKITGEAQTELLRRLEEERNEQLIEVNGSYWEKWLAGAEEALTSFDELAGNVVEQFSGQFGDAFESMVFDAETVDEAIQGMAESMARSVVNALGQMAAQWLAYQAVQLLVGKTAQSSAATAMTGNAYAGVMQAGISAFASTAAIPIVGPVLAPAAMAGAIAATSPLAAAVSTFSLMGMAHDGIDSVPQTGTWLLEKGERVTTAETSAKLDATLARVEAGQTGGGGAGGLPPVVNIYEDASKAGQKRSWVDQDGRQVLDLWIADFMGEGKTFKAVARKIGARAVGG</sequence>
<dbReference type="OrthoDB" id="6174294at2"/>
<keyword evidence="4" id="KW-1185">Reference proteome</keyword>
<evidence type="ECO:0000259" key="2">
    <source>
        <dbReference type="Pfam" id="PF20155"/>
    </source>
</evidence>
<evidence type="ECO:0000313" key="3">
    <source>
        <dbReference type="EMBL" id="SDS03840.1"/>
    </source>
</evidence>
<dbReference type="STRING" id="797277.SAMN05216198_1040"/>